<proteinExistence type="predicted"/>
<protein>
    <submittedName>
        <fullName evidence="3">Thioesterase family protein</fullName>
    </submittedName>
</protein>
<feature type="domain" description="Acyl-CoA thioesterase-like C-terminal" evidence="2">
    <location>
        <begin position="189"/>
        <end position="304"/>
    </location>
</feature>
<evidence type="ECO:0000313" key="4">
    <source>
        <dbReference type="Proteomes" id="UP000078544"/>
    </source>
</evidence>
<dbReference type="Pfam" id="PF13622">
    <property type="entry name" value="4HBT_3"/>
    <property type="match status" value="1"/>
</dbReference>
<dbReference type="AlphaFoldDB" id="A0A167XLH0"/>
<evidence type="ECO:0000259" key="2">
    <source>
        <dbReference type="Pfam" id="PF20789"/>
    </source>
</evidence>
<dbReference type="PANTHER" id="PTHR38110:SF1">
    <property type="entry name" value="THIOESTERASE DOMAIN-CONTAINING PROTEIN"/>
    <property type="match status" value="1"/>
</dbReference>
<sequence>MANPTACSFADSARVEQLDSHVYKATLNDGFCIGAVPNGGYASSCMLGAAGRHLTDRQQTDTLTAHFEFVNRVAPGAAIVIVEDVKLGRNVSTLHLTLWQGDGLLSQRPWVTPGLSRRMILAYTTRINLRTFTGISLSSGWEPMARKLSLPVPDLDRLLQDGSWEGWEEARVPRSWTKLLASLGRWRFFLPRRGSGIPGMLNMWVCFSNGEPITQATLPYLADSFPADMHLSLIDPASDYPQGLWLPTVVLDLEYKMALPEQGVRWLNTRCLSKQIKNGRFDLDVEIRDRDGRLIALGHHVSMIMEMWRNTGKSSL</sequence>
<dbReference type="InterPro" id="IPR052389">
    <property type="entry name" value="Sec_Metab_Biosynth-Assoc"/>
</dbReference>
<keyword evidence="4" id="KW-1185">Reference proteome</keyword>
<feature type="domain" description="Acyl-CoA thioesterase-like N-terminal HotDog" evidence="1">
    <location>
        <begin position="29"/>
        <end position="102"/>
    </location>
</feature>
<comment type="caution">
    <text evidence="3">The sequence shown here is derived from an EMBL/GenBank/DDBJ whole genome shotgun (WGS) entry which is preliminary data.</text>
</comment>
<reference evidence="3 4" key="1">
    <citation type="journal article" date="2016" name="Genome Biol. Evol.">
        <title>Divergent and convergent evolution of fungal pathogenicity.</title>
        <authorList>
            <person name="Shang Y."/>
            <person name="Xiao G."/>
            <person name="Zheng P."/>
            <person name="Cen K."/>
            <person name="Zhan S."/>
            <person name="Wang C."/>
        </authorList>
    </citation>
    <scope>NUCLEOTIDE SEQUENCE [LARGE SCALE GENOMIC DNA]</scope>
    <source>
        <strain evidence="3 4">RCEF 2490</strain>
    </source>
</reference>
<name>A0A167XLH0_9HYPO</name>
<dbReference type="InterPro" id="IPR049450">
    <property type="entry name" value="ACOT8-like_C"/>
</dbReference>
<dbReference type="Proteomes" id="UP000078544">
    <property type="component" value="Unassembled WGS sequence"/>
</dbReference>
<dbReference type="Pfam" id="PF20789">
    <property type="entry name" value="4HBT_3C"/>
    <property type="match status" value="1"/>
</dbReference>
<organism evidence="3 4">
    <name type="scientific">Moelleriella libera RCEF 2490</name>
    <dbReference type="NCBI Taxonomy" id="1081109"/>
    <lineage>
        <taxon>Eukaryota</taxon>
        <taxon>Fungi</taxon>
        <taxon>Dikarya</taxon>
        <taxon>Ascomycota</taxon>
        <taxon>Pezizomycotina</taxon>
        <taxon>Sordariomycetes</taxon>
        <taxon>Hypocreomycetidae</taxon>
        <taxon>Hypocreales</taxon>
        <taxon>Clavicipitaceae</taxon>
        <taxon>Moelleriella</taxon>
    </lineage>
</organism>
<dbReference type="InterPro" id="IPR029069">
    <property type="entry name" value="HotDog_dom_sf"/>
</dbReference>
<dbReference type="InterPro" id="IPR042171">
    <property type="entry name" value="Acyl-CoA_hotdog"/>
</dbReference>
<gene>
    <name evidence="3" type="ORF">AAL_07333</name>
</gene>
<accession>A0A167XLH0</accession>
<dbReference type="SUPFAM" id="SSF54637">
    <property type="entry name" value="Thioesterase/thiol ester dehydrase-isomerase"/>
    <property type="match status" value="2"/>
</dbReference>
<dbReference type="STRING" id="1081109.A0A167XLH0"/>
<evidence type="ECO:0000313" key="3">
    <source>
        <dbReference type="EMBL" id="KZZ90232.1"/>
    </source>
</evidence>
<evidence type="ECO:0000259" key="1">
    <source>
        <dbReference type="Pfam" id="PF13622"/>
    </source>
</evidence>
<dbReference type="EMBL" id="AZGY01000022">
    <property type="protein sequence ID" value="KZZ90232.1"/>
    <property type="molecule type" value="Genomic_DNA"/>
</dbReference>
<dbReference type="Gene3D" id="2.40.160.210">
    <property type="entry name" value="Acyl-CoA thioesterase, double hotdog domain"/>
    <property type="match status" value="1"/>
</dbReference>
<dbReference type="InterPro" id="IPR049449">
    <property type="entry name" value="TesB_ACOT8-like_N"/>
</dbReference>
<dbReference type="OrthoDB" id="2532955at2759"/>
<dbReference type="PANTHER" id="PTHR38110">
    <property type="entry name" value="CHROMOSOME 23, WHOLE GENOME SHOTGUN SEQUENCE"/>
    <property type="match status" value="1"/>
</dbReference>